<gene>
    <name evidence="3" type="ORF">FA13DRAFT_1784512</name>
</gene>
<dbReference type="AlphaFoldDB" id="A0A4Y7U0B0"/>
<dbReference type="GO" id="GO:0010737">
    <property type="term" value="P:protein kinase A signaling"/>
    <property type="evidence" value="ECO:0007669"/>
    <property type="project" value="TreeGrafter"/>
</dbReference>
<dbReference type="PANTHER" id="PTHR12832">
    <property type="entry name" value="TESTIS-SPECIFIC PROTEIN PBS13 T-COMPLEX 11"/>
    <property type="match status" value="1"/>
</dbReference>
<dbReference type="Pfam" id="PF05794">
    <property type="entry name" value="Tcp11"/>
    <property type="match status" value="1"/>
</dbReference>
<dbReference type="STRING" id="71717.A0A4Y7U0B0"/>
<evidence type="ECO:0000256" key="2">
    <source>
        <dbReference type="SAM" id="MobiDB-lite"/>
    </source>
</evidence>
<comment type="similarity">
    <text evidence="1">Belongs to the TCP11 family.</text>
</comment>
<organism evidence="3 4">
    <name type="scientific">Coprinellus micaceus</name>
    <name type="common">Glistening ink-cap mushroom</name>
    <name type="synonym">Coprinus micaceus</name>
    <dbReference type="NCBI Taxonomy" id="71717"/>
    <lineage>
        <taxon>Eukaryota</taxon>
        <taxon>Fungi</taxon>
        <taxon>Dikarya</taxon>
        <taxon>Basidiomycota</taxon>
        <taxon>Agaricomycotina</taxon>
        <taxon>Agaricomycetes</taxon>
        <taxon>Agaricomycetidae</taxon>
        <taxon>Agaricales</taxon>
        <taxon>Agaricineae</taxon>
        <taxon>Psathyrellaceae</taxon>
        <taxon>Coprinellus</taxon>
    </lineage>
</organism>
<feature type="region of interest" description="Disordered" evidence="2">
    <location>
        <begin position="1"/>
        <end position="140"/>
    </location>
</feature>
<keyword evidence="4" id="KW-1185">Reference proteome</keyword>
<name>A0A4Y7U0B0_COPMI</name>
<dbReference type="OrthoDB" id="276323at2759"/>
<sequence length="515" mass="57248">MDDLFPLNHRKRKAGDDDCSGHPQQAPAVTQDPLITDPTPSPSSSSSNAPRQTRTWTPSSDKALGWPSDPQSRGSTPKRPRLEIAVPDPSPGQKSPRRSSPTKASPTHPRTSSLPRKRRDFDDVGVIPTPEPGPSSGPLLHRSIPTIDVARIPAPPLVPLINRQTLKELDLDAILRNPQLRHDLLFDPGLQFRPTSSRRKRDLAEKYWAAVVQEIENGCTCVSFDSRGKPHQPVLCVCSQPGISSSTPTLHQVQPDVFISRMPSRIPPLLSEFLEVLLLVIQPLCTISGVYVNPGTCKTQMQEHSDQATYIRSLFDPALIEQELRHGVFNPSGLFRTIGTTLKGHCAPMRDRSVEAMVHAAESCGSDPSSSPSKDAIKAIRMCMEILELMKLDIANHQLQTLRPFLIRTSAQFELRTLKSRHGLDASMRVTREWIQAAHTAMMEKTIFHPHFPGKSLQYSALSANQQLYISIVPRPCRPRLQSSPYVLLITILALQHATDIPHCSFRRDSLTRIP</sequence>
<evidence type="ECO:0000313" key="4">
    <source>
        <dbReference type="Proteomes" id="UP000298030"/>
    </source>
</evidence>
<proteinExistence type="inferred from homology"/>
<feature type="compositionally biased region" description="Polar residues" evidence="2">
    <location>
        <begin position="48"/>
        <end position="60"/>
    </location>
</feature>
<comment type="caution">
    <text evidence="3">The sequence shown here is derived from an EMBL/GenBank/DDBJ whole genome shotgun (WGS) entry which is preliminary data.</text>
</comment>
<dbReference type="PANTHER" id="PTHR12832:SF11">
    <property type="entry name" value="LD23868P"/>
    <property type="match status" value="1"/>
</dbReference>
<reference evidence="3 4" key="1">
    <citation type="journal article" date="2019" name="Nat. Ecol. Evol.">
        <title>Megaphylogeny resolves global patterns of mushroom evolution.</title>
        <authorList>
            <person name="Varga T."/>
            <person name="Krizsan K."/>
            <person name="Foldi C."/>
            <person name="Dima B."/>
            <person name="Sanchez-Garcia M."/>
            <person name="Sanchez-Ramirez S."/>
            <person name="Szollosi G.J."/>
            <person name="Szarkandi J.G."/>
            <person name="Papp V."/>
            <person name="Albert L."/>
            <person name="Andreopoulos W."/>
            <person name="Angelini C."/>
            <person name="Antonin V."/>
            <person name="Barry K.W."/>
            <person name="Bougher N.L."/>
            <person name="Buchanan P."/>
            <person name="Buyck B."/>
            <person name="Bense V."/>
            <person name="Catcheside P."/>
            <person name="Chovatia M."/>
            <person name="Cooper J."/>
            <person name="Damon W."/>
            <person name="Desjardin D."/>
            <person name="Finy P."/>
            <person name="Geml J."/>
            <person name="Haridas S."/>
            <person name="Hughes K."/>
            <person name="Justo A."/>
            <person name="Karasinski D."/>
            <person name="Kautmanova I."/>
            <person name="Kiss B."/>
            <person name="Kocsube S."/>
            <person name="Kotiranta H."/>
            <person name="LaButti K.M."/>
            <person name="Lechner B.E."/>
            <person name="Liimatainen K."/>
            <person name="Lipzen A."/>
            <person name="Lukacs Z."/>
            <person name="Mihaltcheva S."/>
            <person name="Morgado L.N."/>
            <person name="Niskanen T."/>
            <person name="Noordeloos M.E."/>
            <person name="Ohm R.A."/>
            <person name="Ortiz-Santana B."/>
            <person name="Ovrebo C."/>
            <person name="Racz N."/>
            <person name="Riley R."/>
            <person name="Savchenko A."/>
            <person name="Shiryaev A."/>
            <person name="Soop K."/>
            <person name="Spirin V."/>
            <person name="Szebenyi C."/>
            <person name="Tomsovsky M."/>
            <person name="Tulloss R.E."/>
            <person name="Uehling J."/>
            <person name="Grigoriev I.V."/>
            <person name="Vagvolgyi C."/>
            <person name="Papp T."/>
            <person name="Martin F.M."/>
            <person name="Miettinen O."/>
            <person name="Hibbett D.S."/>
            <person name="Nagy L.G."/>
        </authorList>
    </citation>
    <scope>NUCLEOTIDE SEQUENCE [LARGE SCALE GENOMIC DNA]</scope>
    <source>
        <strain evidence="3 4">FP101781</strain>
    </source>
</reference>
<accession>A0A4Y7U0B0</accession>
<feature type="compositionally biased region" description="Polar residues" evidence="2">
    <location>
        <begin position="98"/>
        <end position="114"/>
    </location>
</feature>
<dbReference type="InterPro" id="IPR008862">
    <property type="entry name" value="Tcp11"/>
</dbReference>
<protein>
    <submittedName>
        <fullName evidence="3">Tcp11-domain-containing protein</fullName>
    </submittedName>
</protein>
<evidence type="ECO:0000256" key="1">
    <source>
        <dbReference type="ARBA" id="ARBA00010954"/>
    </source>
</evidence>
<evidence type="ECO:0000313" key="3">
    <source>
        <dbReference type="EMBL" id="TEB39860.1"/>
    </source>
</evidence>
<dbReference type="Proteomes" id="UP000298030">
    <property type="component" value="Unassembled WGS sequence"/>
</dbReference>
<dbReference type="EMBL" id="QPFP01000001">
    <property type="protein sequence ID" value="TEB39860.1"/>
    <property type="molecule type" value="Genomic_DNA"/>
</dbReference>